<dbReference type="AlphaFoldDB" id="A0A8J2JUG4"/>
<feature type="non-terminal residue" evidence="1">
    <location>
        <position position="1"/>
    </location>
</feature>
<organism evidence="1 2">
    <name type="scientific">Allacma fusca</name>
    <dbReference type="NCBI Taxonomy" id="39272"/>
    <lineage>
        <taxon>Eukaryota</taxon>
        <taxon>Metazoa</taxon>
        <taxon>Ecdysozoa</taxon>
        <taxon>Arthropoda</taxon>
        <taxon>Hexapoda</taxon>
        <taxon>Collembola</taxon>
        <taxon>Symphypleona</taxon>
        <taxon>Sminthuridae</taxon>
        <taxon>Allacma</taxon>
    </lineage>
</organism>
<reference evidence="1" key="1">
    <citation type="submission" date="2021-06" db="EMBL/GenBank/DDBJ databases">
        <authorList>
            <person name="Hodson N. C."/>
            <person name="Mongue J. A."/>
            <person name="Jaron S. K."/>
        </authorList>
    </citation>
    <scope>NUCLEOTIDE SEQUENCE</scope>
</reference>
<accession>A0A8J2JUG4</accession>
<sequence>MHKNPEYDCRRRYLAAHIQCGSNDEVCSKILIFNSTAMNTSVETRQHVLVSRSPLISVQRGCDSNKQEWEVNTCEHKPKLSSPYDGYVCLCDTDYCNRGSLPAKPYS</sequence>
<evidence type="ECO:0000313" key="1">
    <source>
        <dbReference type="EMBL" id="CAG7725503.1"/>
    </source>
</evidence>
<gene>
    <name evidence="1" type="ORF">AFUS01_LOCUS14458</name>
</gene>
<dbReference type="Proteomes" id="UP000708208">
    <property type="component" value="Unassembled WGS sequence"/>
</dbReference>
<comment type="caution">
    <text evidence="1">The sequence shown here is derived from an EMBL/GenBank/DDBJ whole genome shotgun (WGS) entry which is preliminary data.</text>
</comment>
<dbReference type="EMBL" id="CAJVCH010122943">
    <property type="protein sequence ID" value="CAG7725503.1"/>
    <property type="molecule type" value="Genomic_DNA"/>
</dbReference>
<protein>
    <submittedName>
        <fullName evidence="1">Uncharacterized protein</fullName>
    </submittedName>
</protein>
<name>A0A8J2JUG4_9HEXA</name>
<proteinExistence type="predicted"/>
<evidence type="ECO:0000313" key="2">
    <source>
        <dbReference type="Proteomes" id="UP000708208"/>
    </source>
</evidence>
<keyword evidence="2" id="KW-1185">Reference proteome</keyword>